<proteinExistence type="predicted"/>
<dbReference type="Gene3D" id="3.40.50.2300">
    <property type="match status" value="2"/>
</dbReference>
<protein>
    <submittedName>
        <fullName evidence="3">Penicillin-binding protein activator</fullName>
    </submittedName>
</protein>
<dbReference type="PANTHER" id="PTHR38038:SF1">
    <property type="entry name" value="PENICILLIN-BINDING PROTEIN ACTIVATOR LPOA"/>
    <property type="match status" value="1"/>
</dbReference>
<feature type="chain" id="PRO_5045956648" evidence="2">
    <location>
        <begin position="28"/>
        <end position="401"/>
    </location>
</feature>
<name>A0ABT2BNT4_9BURK</name>
<dbReference type="PANTHER" id="PTHR38038">
    <property type="entry name" value="PENICILLIN-BINDING PROTEIN ACTIVATOR LPOA"/>
    <property type="match status" value="1"/>
</dbReference>
<dbReference type="EMBL" id="JANUGV010000006">
    <property type="protein sequence ID" value="MCS0610147.1"/>
    <property type="molecule type" value="Genomic_DNA"/>
</dbReference>
<comment type="caution">
    <text evidence="3">The sequence shown here is derived from an EMBL/GenBank/DDBJ whole genome shotgun (WGS) entry which is preliminary data.</text>
</comment>
<dbReference type="InterPro" id="IPR028082">
    <property type="entry name" value="Peripla_BP_I"/>
</dbReference>
<dbReference type="InterPro" id="IPR007443">
    <property type="entry name" value="LpoA"/>
</dbReference>
<evidence type="ECO:0000256" key="2">
    <source>
        <dbReference type="SAM" id="SignalP"/>
    </source>
</evidence>
<dbReference type="RefSeq" id="WP_258857756.1">
    <property type="nucleotide sequence ID" value="NZ_JANUGV010000006.1"/>
</dbReference>
<keyword evidence="1" id="KW-0472">Membrane</keyword>
<reference evidence="3 4" key="1">
    <citation type="submission" date="2022-08" db="EMBL/GenBank/DDBJ databases">
        <title>Reclassification of Massilia species as members of the genera Telluria, Duganella, Pseudoduganella, Mokoshia gen. nov. and Zemynaea gen. nov. using orthogonal and non-orthogonal genome-based approaches.</title>
        <authorList>
            <person name="Bowman J.P."/>
        </authorList>
    </citation>
    <scope>NUCLEOTIDE SEQUENCE [LARGE SCALE GENOMIC DNA]</scope>
    <source>
        <strain evidence="3 4">JCM 31607</strain>
    </source>
</reference>
<dbReference type="Pfam" id="PF04348">
    <property type="entry name" value="LppC"/>
    <property type="match status" value="1"/>
</dbReference>
<gene>
    <name evidence="3" type="ORF">NX773_18425</name>
</gene>
<evidence type="ECO:0000313" key="4">
    <source>
        <dbReference type="Proteomes" id="UP001205861"/>
    </source>
</evidence>
<organism evidence="3 4">
    <name type="scientific">Massilia solisilvae</name>
    <dbReference type="NCBI Taxonomy" id="1811225"/>
    <lineage>
        <taxon>Bacteria</taxon>
        <taxon>Pseudomonadati</taxon>
        <taxon>Pseudomonadota</taxon>
        <taxon>Betaproteobacteria</taxon>
        <taxon>Burkholderiales</taxon>
        <taxon>Oxalobacteraceae</taxon>
        <taxon>Telluria group</taxon>
        <taxon>Massilia</taxon>
    </lineage>
</organism>
<dbReference type="SUPFAM" id="SSF53822">
    <property type="entry name" value="Periplasmic binding protein-like I"/>
    <property type="match status" value="1"/>
</dbReference>
<keyword evidence="4" id="KW-1185">Reference proteome</keyword>
<evidence type="ECO:0000313" key="3">
    <source>
        <dbReference type="EMBL" id="MCS0610147.1"/>
    </source>
</evidence>
<evidence type="ECO:0000256" key="1">
    <source>
        <dbReference type="ARBA" id="ARBA00023136"/>
    </source>
</evidence>
<keyword evidence="2" id="KW-0732">Signal</keyword>
<accession>A0ABT2BNT4</accession>
<dbReference type="PROSITE" id="PS51257">
    <property type="entry name" value="PROKAR_LIPOPROTEIN"/>
    <property type="match status" value="1"/>
</dbReference>
<feature type="signal peptide" evidence="2">
    <location>
        <begin position="1"/>
        <end position="27"/>
    </location>
</feature>
<sequence length="401" mass="41928">MQITRLEGLLAALALALLAGCAAPCGAPGRLCAPAEPNTSMLAKLPVQPPASAFARPSAAQQEAPAPPAPVAGPLRIALLVPLQSQTLALPATAVRDGFLAAWQHDRAGVEVDVVGTGDDVAQVLDAYRLAAASHDLVAGPLARPAVNALAASGTLARPTIALNHPDPGVTLPPNMLVIGLSTEDEARQVADWAAREHPAGRALVLAGDQAWQQRMAQGFEQRWSELGRNSHLAELPATDGKVDRDAIDLVRTQMEIDPPELIFAALDAGQLRQVRAVLGTAVACYAASPANPGRDTGEPMAELNGVRLLDLPWEVEPAHQAVMVYPRWLESGHTLDMDRLYALGIDAYRVALALARAPNAPVELDGVTGKLAASLSGNPAFRRAEAAVVVRDGKFEAAGP</sequence>
<dbReference type="CDD" id="cd06339">
    <property type="entry name" value="PBP1_YraM_LppC_lipoprotein-like"/>
    <property type="match status" value="1"/>
</dbReference>
<dbReference type="Proteomes" id="UP001205861">
    <property type="component" value="Unassembled WGS sequence"/>
</dbReference>